<evidence type="ECO:0000313" key="1">
    <source>
        <dbReference type="EMBL" id="CCD54712.1"/>
    </source>
</evidence>
<name>G2YSW4_BOTF4</name>
<organism evidence="1 2">
    <name type="scientific">Botryotinia fuckeliana (strain T4)</name>
    <name type="common">Noble rot fungus</name>
    <name type="synonym">Botrytis cinerea</name>
    <dbReference type="NCBI Taxonomy" id="999810"/>
    <lineage>
        <taxon>Eukaryota</taxon>
        <taxon>Fungi</taxon>
        <taxon>Dikarya</taxon>
        <taxon>Ascomycota</taxon>
        <taxon>Pezizomycotina</taxon>
        <taxon>Leotiomycetes</taxon>
        <taxon>Helotiales</taxon>
        <taxon>Sclerotiniaceae</taxon>
        <taxon>Botrytis</taxon>
    </lineage>
</organism>
<dbReference type="InParanoid" id="G2YSW4"/>
<protein>
    <submittedName>
        <fullName evidence="1">Uncharacterized protein</fullName>
    </submittedName>
</protein>
<evidence type="ECO:0000313" key="2">
    <source>
        <dbReference type="Proteomes" id="UP000008177"/>
    </source>
</evidence>
<dbReference type="AlphaFoldDB" id="G2YSW4"/>
<dbReference type="HOGENOM" id="CLU_3142929_0_0_1"/>
<gene>
    <name evidence="1" type="ORF">BofuT4_uP127600.1</name>
</gene>
<accession>G2YSW4</accession>
<dbReference type="EMBL" id="FQ790351">
    <property type="protein sequence ID" value="CCD54712.1"/>
    <property type="molecule type" value="Genomic_DNA"/>
</dbReference>
<dbReference type="Proteomes" id="UP000008177">
    <property type="component" value="Unplaced contigs"/>
</dbReference>
<sequence>MKMSYLIEKDFTMDFSDEASLRQLAEWELSEEANQNDKNKRRCKPVLLT</sequence>
<proteinExistence type="predicted"/>
<reference evidence="2" key="1">
    <citation type="journal article" date="2011" name="PLoS Genet.">
        <title>Genomic analysis of the necrotrophic fungal pathogens Sclerotinia sclerotiorum and Botrytis cinerea.</title>
        <authorList>
            <person name="Amselem J."/>
            <person name="Cuomo C.A."/>
            <person name="van Kan J.A."/>
            <person name="Viaud M."/>
            <person name="Benito E.P."/>
            <person name="Couloux A."/>
            <person name="Coutinho P.M."/>
            <person name="de Vries R.P."/>
            <person name="Dyer P.S."/>
            <person name="Fillinger S."/>
            <person name="Fournier E."/>
            <person name="Gout L."/>
            <person name="Hahn M."/>
            <person name="Kohn L."/>
            <person name="Lapalu N."/>
            <person name="Plummer K.M."/>
            <person name="Pradier J.M."/>
            <person name="Quevillon E."/>
            <person name="Sharon A."/>
            <person name="Simon A."/>
            <person name="ten Have A."/>
            <person name="Tudzynski B."/>
            <person name="Tudzynski P."/>
            <person name="Wincker P."/>
            <person name="Andrew M."/>
            <person name="Anthouard V."/>
            <person name="Beever R.E."/>
            <person name="Beffa R."/>
            <person name="Benoit I."/>
            <person name="Bouzid O."/>
            <person name="Brault B."/>
            <person name="Chen Z."/>
            <person name="Choquer M."/>
            <person name="Collemare J."/>
            <person name="Cotton P."/>
            <person name="Danchin E.G."/>
            <person name="Da Silva C."/>
            <person name="Gautier A."/>
            <person name="Giraud C."/>
            <person name="Giraud T."/>
            <person name="Gonzalez C."/>
            <person name="Grossetete S."/>
            <person name="Guldener U."/>
            <person name="Henrissat B."/>
            <person name="Howlett B.J."/>
            <person name="Kodira C."/>
            <person name="Kretschmer M."/>
            <person name="Lappartient A."/>
            <person name="Leroch M."/>
            <person name="Levis C."/>
            <person name="Mauceli E."/>
            <person name="Neuveglise C."/>
            <person name="Oeser B."/>
            <person name="Pearson M."/>
            <person name="Poulain J."/>
            <person name="Poussereau N."/>
            <person name="Quesneville H."/>
            <person name="Rascle C."/>
            <person name="Schumacher J."/>
            <person name="Segurens B."/>
            <person name="Sexton A."/>
            <person name="Silva E."/>
            <person name="Sirven C."/>
            <person name="Soanes D.M."/>
            <person name="Talbot N.J."/>
            <person name="Templeton M."/>
            <person name="Yandava C."/>
            <person name="Yarden O."/>
            <person name="Zeng Q."/>
            <person name="Rollins J.A."/>
            <person name="Lebrun M.H."/>
            <person name="Dickman M."/>
        </authorList>
    </citation>
    <scope>NUCLEOTIDE SEQUENCE [LARGE SCALE GENOMIC DNA]</scope>
    <source>
        <strain evidence="2">T4</strain>
    </source>
</reference>